<keyword evidence="3" id="KW-1185">Reference proteome</keyword>
<dbReference type="SUPFAM" id="SSF54909">
    <property type="entry name" value="Dimeric alpha+beta barrel"/>
    <property type="match status" value="1"/>
</dbReference>
<dbReference type="RefSeq" id="WP_168052637.1">
    <property type="nucleotide sequence ID" value="NZ_JAAOZT010000002.1"/>
</dbReference>
<protein>
    <submittedName>
        <fullName evidence="2">Uncharacterized protein (TIGR02118 family)</fullName>
    </submittedName>
</protein>
<accession>A0A840RPA6</accession>
<dbReference type="Proteomes" id="UP000571084">
    <property type="component" value="Unassembled WGS sequence"/>
</dbReference>
<dbReference type="GO" id="GO:0016491">
    <property type="term" value="F:oxidoreductase activity"/>
    <property type="evidence" value="ECO:0007669"/>
    <property type="project" value="InterPro"/>
</dbReference>
<evidence type="ECO:0000313" key="3">
    <source>
        <dbReference type="Proteomes" id="UP000571084"/>
    </source>
</evidence>
<proteinExistence type="predicted"/>
<sequence>MAKLFVTYQQPVDVNAFNTHYYEKHVPLVKAIPGLRSYELSEGEVHVVAGKPGVFLIATLEFDSVAAIQAGLGSPLGQAAAGDLANFAGAGVELLMSETRML</sequence>
<reference evidence="2 3" key="1">
    <citation type="submission" date="2020-08" db="EMBL/GenBank/DDBJ databases">
        <title>Genomic Encyclopedia of Type Strains, Phase IV (KMG-IV): sequencing the most valuable type-strain genomes for metagenomic binning, comparative biology and taxonomic classification.</title>
        <authorList>
            <person name="Goeker M."/>
        </authorList>
    </citation>
    <scope>NUCLEOTIDE SEQUENCE [LARGE SCALE GENOMIC DNA]</scope>
    <source>
        <strain evidence="2 3">DSM 23240</strain>
    </source>
</reference>
<dbReference type="Gene3D" id="3.30.70.100">
    <property type="match status" value="1"/>
</dbReference>
<dbReference type="PANTHER" id="PTHR40260:SF2">
    <property type="entry name" value="BLR8190 PROTEIN"/>
    <property type="match status" value="1"/>
</dbReference>
<dbReference type="Pfam" id="PF07110">
    <property type="entry name" value="EthD"/>
    <property type="match status" value="1"/>
</dbReference>
<comment type="caution">
    <text evidence="2">The sequence shown here is derived from an EMBL/GenBank/DDBJ whole genome shotgun (WGS) entry which is preliminary data.</text>
</comment>
<dbReference type="EMBL" id="JACHHQ010000001">
    <property type="protein sequence ID" value="MBB5198564.1"/>
    <property type="molecule type" value="Genomic_DNA"/>
</dbReference>
<evidence type="ECO:0000259" key="1">
    <source>
        <dbReference type="Pfam" id="PF07110"/>
    </source>
</evidence>
<evidence type="ECO:0000313" key="2">
    <source>
        <dbReference type="EMBL" id="MBB5198564.1"/>
    </source>
</evidence>
<dbReference type="PANTHER" id="PTHR40260">
    <property type="entry name" value="BLR8190 PROTEIN"/>
    <property type="match status" value="1"/>
</dbReference>
<dbReference type="InterPro" id="IPR009799">
    <property type="entry name" value="EthD_dom"/>
</dbReference>
<feature type="domain" description="EthD" evidence="1">
    <location>
        <begin position="10"/>
        <end position="89"/>
    </location>
</feature>
<dbReference type="InterPro" id="IPR011008">
    <property type="entry name" value="Dimeric_a/b-barrel"/>
</dbReference>
<dbReference type="AlphaFoldDB" id="A0A840RPA6"/>
<name>A0A840RPA6_9BURK</name>
<gene>
    <name evidence="2" type="ORF">HNR39_000374</name>
</gene>
<organism evidence="2 3">
    <name type="scientific">Glaciimonas immobilis</name>
    <dbReference type="NCBI Taxonomy" id="728004"/>
    <lineage>
        <taxon>Bacteria</taxon>
        <taxon>Pseudomonadati</taxon>
        <taxon>Pseudomonadota</taxon>
        <taxon>Betaproteobacteria</taxon>
        <taxon>Burkholderiales</taxon>
        <taxon>Oxalobacteraceae</taxon>
        <taxon>Glaciimonas</taxon>
    </lineage>
</organism>
<dbReference type="NCBIfam" id="TIGR02118">
    <property type="entry name" value="EthD family reductase"/>
    <property type="match status" value="1"/>
</dbReference>